<proteinExistence type="predicted"/>
<keyword evidence="4" id="KW-1185">Reference proteome</keyword>
<evidence type="ECO:0000256" key="1">
    <source>
        <dbReference type="SAM" id="MobiDB-lite"/>
    </source>
</evidence>
<comment type="caution">
    <text evidence="3">The sequence shown here is derived from an EMBL/GenBank/DDBJ whole genome shotgun (WGS) entry which is preliminary data.</text>
</comment>
<evidence type="ECO:0000313" key="4">
    <source>
        <dbReference type="Proteomes" id="UP001222932"/>
    </source>
</evidence>
<dbReference type="InterPro" id="IPR012312">
    <property type="entry name" value="Hemerythrin-like"/>
</dbReference>
<feature type="region of interest" description="Disordered" evidence="1">
    <location>
        <begin position="1"/>
        <end position="34"/>
    </location>
</feature>
<dbReference type="InterPro" id="IPR053206">
    <property type="entry name" value="Dimeric_xanthone_biosynth"/>
</dbReference>
<evidence type="ECO:0000259" key="2">
    <source>
        <dbReference type="Pfam" id="PF01814"/>
    </source>
</evidence>
<reference evidence="3" key="2">
    <citation type="submission" date="2023-06" db="EMBL/GenBank/DDBJ databases">
        <authorList>
            <person name="Kobayashi Y."/>
            <person name="Kayamori A."/>
            <person name="Aoki K."/>
            <person name="Shiwa Y."/>
            <person name="Fujita N."/>
            <person name="Sugita T."/>
            <person name="Iwasaki W."/>
            <person name="Tanaka N."/>
            <person name="Takashima M."/>
        </authorList>
    </citation>
    <scope>NUCLEOTIDE SEQUENCE</scope>
    <source>
        <strain evidence="3">HIS016</strain>
    </source>
</reference>
<dbReference type="Gene3D" id="1.20.120.520">
    <property type="entry name" value="nmb1532 protein domain like"/>
    <property type="match status" value="1"/>
</dbReference>
<dbReference type="Pfam" id="PF01814">
    <property type="entry name" value="Hemerythrin"/>
    <property type="match status" value="1"/>
</dbReference>
<dbReference type="PANTHER" id="PTHR38048">
    <property type="entry name" value="EXPRESSED PROTEIN"/>
    <property type="match status" value="1"/>
</dbReference>
<dbReference type="AlphaFoldDB" id="A0AAD3TYJ3"/>
<protein>
    <recommendedName>
        <fullName evidence="2">Hemerythrin-like domain-containing protein</fullName>
    </recommendedName>
</protein>
<gene>
    <name evidence="3" type="ORF">CspeluHIS016_0701480</name>
</gene>
<reference evidence="3" key="1">
    <citation type="journal article" date="2023" name="BMC Genomics">
        <title>Chromosome-level genome assemblies of Cutaneotrichosporon spp. (Trichosporonales, Basidiomycota) reveal imbalanced evolution between nucleotide sequences and chromosome synteny.</title>
        <authorList>
            <person name="Kobayashi Y."/>
            <person name="Kayamori A."/>
            <person name="Aoki K."/>
            <person name="Shiwa Y."/>
            <person name="Matsutani M."/>
            <person name="Fujita N."/>
            <person name="Sugita T."/>
            <person name="Iwasaki W."/>
            <person name="Tanaka N."/>
            <person name="Takashima M."/>
        </authorList>
    </citation>
    <scope>NUCLEOTIDE SEQUENCE</scope>
    <source>
        <strain evidence="3">HIS016</strain>
    </source>
</reference>
<accession>A0AAD3TYJ3</accession>
<sequence>MSTQVSTTPTKATDSTPMDVSPTSPPLPLPVHSAAPALKPTDAAAEARLTAQEKRRAAALAVQSMSARDLCKWNKLADGMATFHARFEHEFLRIYELADGGWRAHLPFTRFIREAEQVSHHLDMHHRIEEAYFFPMLAKKLPQFATARGGAEHVAAHRAIHAGLERYEAVLERARRDPEGYDGRELRAVMDGFREVLFTHLEEEVTDLGAESIIAAGFTLEELARFPL</sequence>
<feature type="domain" description="Hemerythrin-like" evidence="2">
    <location>
        <begin position="79"/>
        <end position="204"/>
    </location>
</feature>
<dbReference type="Proteomes" id="UP001222932">
    <property type="component" value="Unassembled WGS sequence"/>
</dbReference>
<evidence type="ECO:0000313" key="3">
    <source>
        <dbReference type="EMBL" id="GMK59133.1"/>
    </source>
</evidence>
<organism evidence="3 4">
    <name type="scientific">Cutaneotrichosporon spelunceum</name>
    <dbReference type="NCBI Taxonomy" id="1672016"/>
    <lineage>
        <taxon>Eukaryota</taxon>
        <taxon>Fungi</taxon>
        <taxon>Dikarya</taxon>
        <taxon>Basidiomycota</taxon>
        <taxon>Agaricomycotina</taxon>
        <taxon>Tremellomycetes</taxon>
        <taxon>Trichosporonales</taxon>
        <taxon>Trichosporonaceae</taxon>
        <taxon>Cutaneotrichosporon</taxon>
    </lineage>
</organism>
<dbReference type="EMBL" id="BTCM01000007">
    <property type="protein sequence ID" value="GMK59133.1"/>
    <property type="molecule type" value="Genomic_DNA"/>
</dbReference>
<dbReference type="PANTHER" id="PTHR38048:SF1">
    <property type="entry name" value="HEMERYTHRIN-LIKE DOMAIN-CONTAINING PROTEIN"/>
    <property type="match status" value="1"/>
</dbReference>
<name>A0AAD3TYJ3_9TREE</name>
<dbReference type="CDD" id="cd12108">
    <property type="entry name" value="Hr-like"/>
    <property type="match status" value="1"/>
</dbReference>
<feature type="compositionally biased region" description="Polar residues" evidence="1">
    <location>
        <begin position="1"/>
        <end position="18"/>
    </location>
</feature>